<evidence type="ECO:0000313" key="1">
    <source>
        <dbReference type="EMBL" id="THU57732.1"/>
    </source>
</evidence>
<dbReference type="EMBL" id="PYDT01000006">
    <property type="protein sequence ID" value="THU57732.1"/>
    <property type="molecule type" value="Genomic_DNA"/>
</dbReference>
<accession>A0A4S8JAG3</accession>
<comment type="caution">
    <text evidence="1">The sequence shown here is derived from an EMBL/GenBank/DDBJ whole genome shotgun (WGS) entry which is preliminary data.</text>
</comment>
<name>A0A4S8JAG3_MUSBA</name>
<dbReference type="AlphaFoldDB" id="A0A4S8JAG3"/>
<dbReference type="Proteomes" id="UP000317650">
    <property type="component" value="Chromosome 3"/>
</dbReference>
<sequence>MGNAFHPTLRWVDEVAVPLERIRRGLKQQDQSGPRWGVSTPKPTDLSIIYGEIRPLILGIVGDLSCDVGASLRWEVRAGAGRVPNRWATLLCVSGDDFGMKILAA</sequence>
<organism evidence="1 2">
    <name type="scientific">Musa balbisiana</name>
    <name type="common">Banana</name>
    <dbReference type="NCBI Taxonomy" id="52838"/>
    <lineage>
        <taxon>Eukaryota</taxon>
        <taxon>Viridiplantae</taxon>
        <taxon>Streptophyta</taxon>
        <taxon>Embryophyta</taxon>
        <taxon>Tracheophyta</taxon>
        <taxon>Spermatophyta</taxon>
        <taxon>Magnoliopsida</taxon>
        <taxon>Liliopsida</taxon>
        <taxon>Zingiberales</taxon>
        <taxon>Musaceae</taxon>
        <taxon>Musa</taxon>
    </lineage>
</organism>
<keyword evidence="2" id="KW-1185">Reference proteome</keyword>
<evidence type="ECO:0000313" key="2">
    <source>
        <dbReference type="Proteomes" id="UP000317650"/>
    </source>
</evidence>
<gene>
    <name evidence="1" type="ORF">C4D60_Mb03t06590</name>
</gene>
<proteinExistence type="predicted"/>
<reference evidence="1 2" key="1">
    <citation type="journal article" date="2019" name="Nat. Plants">
        <title>Genome sequencing of Musa balbisiana reveals subgenome evolution and function divergence in polyploid bananas.</title>
        <authorList>
            <person name="Yao X."/>
        </authorList>
    </citation>
    <scope>NUCLEOTIDE SEQUENCE [LARGE SCALE GENOMIC DNA]</scope>
    <source>
        <strain evidence="2">cv. DH-PKW</strain>
        <tissue evidence="1">Leaves</tissue>
    </source>
</reference>
<protein>
    <submittedName>
        <fullName evidence="1">Uncharacterized protein</fullName>
    </submittedName>
</protein>